<dbReference type="InterPro" id="IPR051198">
    <property type="entry name" value="BchE-like"/>
</dbReference>
<dbReference type="SFLD" id="SFLDS00029">
    <property type="entry name" value="Radical_SAM"/>
    <property type="match status" value="1"/>
</dbReference>
<dbReference type="PANTHER" id="PTHR43409">
    <property type="entry name" value="ANAEROBIC MAGNESIUM-PROTOPORPHYRIN IX MONOMETHYL ESTER CYCLASE-RELATED"/>
    <property type="match status" value="1"/>
</dbReference>
<comment type="cofactor">
    <cofactor evidence="1">
        <name>[4Fe-4S] cluster</name>
        <dbReference type="ChEBI" id="CHEBI:49883"/>
    </cofactor>
</comment>
<dbReference type="PROSITE" id="PS51332">
    <property type="entry name" value="B12_BINDING"/>
    <property type="match status" value="1"/>
</dbReference>
<dbReference type="InterPro" id="IPR007197">
    <property type="entry name" value="rSAM"/>
</dbReference>
<dbReference type="SUPFAM" id="SSF52242">
    <property type="entry name" value="Cobalamin (vitamin B12)-binding domain"/>
    <property type="match status" value="1"/>
</dbReference>
<dbReference type="GO" id="GO:0003824">
    <property type="term" value="F:catalytic activity"/>
    <property type="evidence" value="ECO:0007669"/>
    <property type="project" value="InterPro"/>
</dbReference>
<name>A0A7G7BGI9_9ACTN</name>
<dbReference type="PANTHER" id="PTHR43409:SF7">
    <property type="entry name" value="BLL1977 PROTEIN"/>
    <property type="match status" value="1"/>
</dbReference>
<keyword evidence="4" id="KW-0949">S-adenosyl-L-methionine</keyword>
<dbReference type="GO" id="GO:0051539">
    <property type="term" value="F:4 iron, 4 sulfur cluster binding"/>
    <property type="evidence" value="ECO:0007669"/>
    <property type="project" value="UniProtKB-KW"/>
</dbReference>
<dbReference type="SFLD" id="SFLDG01082">
    <property type="entry name" value="B12-binding_domain_containing"/>
    <property type="match status" value="1"/>
</dbReference>
<evidence type="ECO:0000259" key="8">
    <source>
        <dbReference type="PROSITE" id="PS51332"/>
    </source>
</evidence>
<dbReference type="SFLD" id="SFLDG01123">
    <property type="entry name" value="methyltransferase_(Class_B)"/>
    <property type="match status" value="1"/>
</dbReference>
<dbReference type="GO" id="GO:0046872">
    <property type="term" value="F:metal ion binding"/>
    <property type="evidence" value="ECO:0007669"/>
    <property type="project" value="UniProtKB-KW"/>
</dbReference>
<dbReference type="PROSITE" id="PS51918">
    <property type="entry name" value="RADICAL_SAM"/>
    <property type="match status" value="1"/>
</dbReference>
<keyword evidence="6" id="KW-0408">Iron</keyword>
<dbReference type="SMART" id="SM00729">
    <property type="entry name" value="Elp3"/>
    <property type="match status" value="1"/>
</dbReference>
<dbReference type="RefSeq" id="WP_185298011.1">
    <property type="nucleotide sequence ID" value="NZ_CP045702.1"/>
</dbReference>
<accession>A0A7G7BGI9</accession>
<dbReference type="InterPro" id="IPR006158">
    <property type="entry name" value="Cobalamin-bd"/>
</dbReference>
<dbReference type="SUPFAM" id="SSF102114">
    <property type="entry name" value="Radical SAM enzymes"/>
    <property type="match status" value="1"/>
</dbReference>
<dbReference type="EMBL" id="CP045702">
    <property type="protein sequence ID" value="QNE74454.1"/>
    <property type="molecule type" value="Genomic_DNA"/>
</dbReference>
<evidence type="ECO:0000256" key="7">
    <source>
        <dbReference type="ARBA" id="ARBA00023014"/>
    </source>
</evidence>
<dbReference type="InterPro" id="IPR006638">
    <property type="entry name" value="Elp3/MiaA/NifB-like_rSAM"/>
</dbReference>
<keyword evidence="7" id="KW-0411">Iron-sulfur</keyword>
<evidence type="ECO:0000256" key="1">
    <source>
        <dbReference type="ARBA" id="ARBA00001966"/>
    </source>
</evidence>
<feature type="domain" description="Radical SAM core" evidence="9">
    <location>
        <begin position="199"/>
        <end position="432"/>
    </location>
</feature>
<dbReference type="InterPro" id="IPR034466">
    <property type="entry name" value="Methyltransferase_Class_B"/>
</dbReference>
<sequence length="464" mass="51437">MGKIVLFAGVDPLATGESDYPWHPLSVLTVGTALRAAGHMPVIIDCQIEPDWRTKLAEEAKDALYVGVSCMTGPSIGNVLDAIGTVREHAPGVPVVWGGYHASLAYRGILRERWVDVVVLGPGEAAAVALAELAEREGGLTDPASLAAIPNLAYRDGRREISLRGAVADRILETPYGALADMSTVPPLDYTLIPVTAYYTDRVRDLSYLTSWGCPHPCGFCSEPKTSLRRWKGLPPKRVVDEVEALWKTYAPDQISLMDPNFSTNTQRVIGIVEEMERRGLCIQLRANMRAKDIVNLAGHIDLERLRKVGFSAIFVGCESGSDRMLKLMTKNATVQHTIDGCRMLSAARIVQLTSWIHDLPQETDEDSDLTFGLVRDLAQLPYNEQKHHFFTPFPATDMYEALFGASEDDGRSQRDWARSDTYSGSAIWSGRPDFRRRVLGRLLELREQHPGVLVRSLPRLMEV</sequence>
<evidence type="ECO:0000256" key="6">
    <source>
        <dbReference type="ARBA" id="ARBA00023004"/>
    </source>
</evidence>
<organism evidence="10 11">
    <name type="scientific">Streptomyces finlayi</name>
    <dbReference type="NCBI Taxonomy" id="67296"/>
    <lineage>
        <taxon>Bacteria</taxon>
        <taxon>Bacillati</taxon>
        <taxon>Actinomycetota</taxon>
        <taxon>Actinomycetes</taxon>
        <taxon>Kitasatosporales</taxon>
        <taxon>Streptomycetaceae</taxon>
        <taxon>Streptomyces</taxon>
    </lineage>
</organism>
<dbReference type="Gene3D" id="3.80.30.20">
    <property type="entry name" value="tm_1862 like domain"/>
    <property type="match status" value="1"/>
</dbReference>
<evidence type="ECO:0000313" key="10">
    <source>
        <dbReference type="EMBL" id="QNE74454.1"/>
    </source>
</evidence>
<dbReference type="KEGG" id="sfiy:F0344_07385"/>
<evidence type="ECO:0000313" key="11">
    <source>
        <dbReference type="Proteomes" id="UP000515307"/>
    </source>
</evidence>
<evidence type="ECO:0000256" key="4">
    <source>
        <dbReference type="ARBA" id="ARBA00022691"/>
    </source>
</evidence>
<keyword evidence="11" id="KW-1185">Reference proteome</keyword>
<evidence type="ECO:0000259" key="9">
    <source>
        <dbReference type="PROSITE" id="PS51918"/>
    </source>
</evidence>
<dbReference type="CDD" id="cd01335">
    <property type="entry name" value="Radical_SAM"/>
    <property type="match status" value="1"/>
</dbReference>
<dbReference type="Gene3D" id="3.40.50.280">
    <property type="entry name" value="Cobalamin-binding domain"/>
    <property type="match status" value="1"/>
</dbReference>
<keyword evidence="3" id="KW-0808">Transferase</keyword>
<dbReference type="Pfam" id="PF02310">
    <property type="entry name" value="B12-binding"/>
    <property type="match status" value="1"/>
</dbReference>
<keyword evidence="2" id="KW-0489">Methyltransferase</keyword>
<dbReference type="InterPro" id="IPR058240">
    <property type="entry name" value="rSAM_sf"/>
</dbReference>
<evidence type="ECO:0000256" key="3">
    <source>
        <dbReference type="ARBA" id="ARBA00022679"/>
    </source>
</evidence>
<dbReference type="Proteomes" id="UP000515307">
    <property type="component" value="Chromosome"/>
</dbReference>
<gene>
    <name evidence="10" type="ORF">F0344_07385</name>
</gene>
<dbReference type="CDD" id="cd02068">
    <property type="entry name" value="radical_SAM_B12_BD"/>
    <property type="match status" value="1"/>
</dbReference>
<reference evidence="11" key="1">
    <citation type="submission" date="2019-10" db="EMBL/GenBank/DDBJ databases">
        <title>Antimicrobial potential of Antarctic Bacteria.</title>
        <authorList>
            <person name="Benaud N."/>
            <person name="Edwards R.J."/>
            <person name="Ferrari B.C."/>
        </authorList>
    </citation>
    <scope>NUCLEOTIDE SEQUENCE [LARGE SCALE GENOMIC DNA]</scope>
    <source>
        <strain evidence="11">NBSH44</strain>
    </source>
</reference>
<protein>
    <submittedName>
        <fullName evidence="10">Radical SAM protein</fullName>
    </submittedName>
</protein>
<dbReference type="Pfam" id="PF04055">
    <property type="entry name" value="Radical_SAM"/>
    <property type="match status" value="1"/>
</dbReference>
<evidence type="ECO:0000256" key="5">
    <source>
        <dbReference type="ARBA" id="ARBA00022723"/>
    </source>
</evidence>
<dbReference type="InterPro" id="IPR036724">
    <property type="entry name" value="Cobalamin-bd_sf"/>
</dbReference>
<evidence type="ECO:0000256" key="2">
    <source>
        <dbReference type="ARBA" id="ARBA00022603"/>
    </source>
</evidence>
<feature type="domain" description="B12-binding" evidence="8">
    <location>
        <begin position="10"/>
        <end position="141"/>
    </location>
</feature>
<dbReference type="AlphaFoldDB" id="A0A7G7BGI9"/>
<proteinExistence type="predicted"/>
<dbReference type="GO" id="GO:0031419">
    <property type="term" value="F:cobalamin binding"/>
    <property type="evidence" value="ECO:0007669"/>
    <property type="project" value="InterPro"/>
</dbReference>
<dbReference type="InterPro" id="IPR023404">
    <property type="entry name" value="rSAM_horseshoe"/>
</dbReference>
<keyword evidence="5" id="KW-0479">Metal-binding</keyword>